<evidence type="ECO:0000313" key="2">
    <source>
        <dbReference type="Proteomes" id="UP000594836"/>
    </source>
</evidence>
<dbReference type="AlphaFoldDB" id="A0A7T3E818"/>
<geneLocation type="plasmid" evidence="1 2">
    <name>unnamed1</name>
</geneLocation>
<reference evidence="1 2" key="1">
    <citation type="submission" date="2020-12" db="EMBL/GenBank/DDBJ databases">
        <title>FDA dAtabase for Regulatory Grade micrObial Sequences (FDA-ARGOS): Supporting development and validation of Infectious Disease Dx tests.</title>
        <authorList>
            <person name="Sproer C."/>
            <person name="Gronow S."/>
            <person name="Severitt S."/>
            <person name="Schroder I."/>
            <person name="Tallon L."/>
            <person name="Sadzewicz L."/>
            <person name="Zhao X."/>
            <person name="Boylan J."/>
            <person name="Ott S."/>
            <person name="Bowen H."/>
            <person name="Vavikolanu K."/>
            <person name="Mehta A."/>
            <person name="Aluvathingal J."/>
            <person name="Nadendla S."/>
            <person name="Lowell S."/>
            <person name="Myers T."/>
            <person name="Yan Y."/>
            <person name="Sichtig H."/>
        </authorList>
    </citation>
    <scope>NUCLEOTIDE SEQUENCE [LARGE SCALE GENOMIC DNA]</scope>
    <source>
        <strain evidence="1 2">FDAARGOS_881</strain>
        <plasmid evidence="1 2">unnamed1</plasmid>
    </source>
</reference>
<gene>
    <name evidence="1" type="ORF">I6G38_19965</name>
</gene>
<evidence type="ECO:0000313" key="1">
    <source>
        <dbReference type="EMBL" id="QPT11185.1"/>
    </source>
</evidence>
<protein>
    <submittedName>
        <fullName evidence="1">Uncharacterized protein</fullName>
    </submittedName>
</protein>
<dbReference type="RefSeq" id="WP_197939347.1">
    <property type="nucleotide sequence ID" value="NZ_CP065714.1"/>
</dbReference>
<sequence length="343" mass="36541">MVFALLTVLAAATAESQPAPIAQMTVQECPAPSFDKERGNLGDRAIMADDGSKVVVQCGDGVVRLWQSGSEGFTAIGKRPLFRAAQERGIVSAGVLCPWSSAIRDDMKIEADCDVIDHSGGGEVYVLQTPGSPDTFVVAGSKVLRESTVWQRFGGLRPKDGQMAEIYMVDGQKRPELLQTMTLDNGRSSTVARLPSPSLVFEDGEGSASDVLYSPVYRSVIVSFGGAFRVAREMTYLRAFDEKGQELWAIKGNLPPRDDNLIVGDFAKALVFGSGRYALLAKTSDRSAAQVIDLKTGESAMMLGGWPIAAARGAAIVLVKDEQGTLSLVKVNTPGQPSTAPIP</sequence>
<keyword evidence="1" id="KW-0614">Plasmid</keyword>
<proteinExistence type="predicted"/>
<dbReference type="Proteomes" id="UP000594836">
    <property type="component" value="Plasmid unnamed1"/>
</dbReference>
<dbReference type="EMBL" id="CP065714">
    <property type="protein sequence ID" value="QPT11185.1"/>
    <property type="molecule type" value="Genomic_DNA"/>
</dbReference>
<organism evidence="1 2">
    <name type="scientific">Sphingomonas paucimobilis</name>
    <name type="common">Pseudomonas paucimobilis</name>
    <dbReference type="NCBI Taxonomy" id="13689"/>
    <lineage>
        <taxon>Bacteria</taxon>
        <taxon>Pseudomonadati</taxon>
        <taxon>Pseudomonadota</taxon>
        <taxon>Alphaproteobacteria</taxon>
        <taxon>Sphingomonadales</taxon>
        <taxon>Sphingomonadaceae</taxon>
        <taxon>Sphingomonas</taxon>
    </lineage>
</organism>
<name>A0A7T3E818_SPHPI</name>
<accession>A0A7T3E818</accession>